<name>A0ABW8SB36_9CLOT</name>
<proteinExistence type="predicted"/>
<keyword evidence="2" id="KW-1185">Reference proteome</keyword>
<comment type="caution">
    <text evidence="1">The sequence shown here is derived from an EMBL/GenBank/DDBJ whole genome shotgun (WGS) entry which is preliminary data.</text>
</comment>
<accession>A0ABW8SB36</accession>
<dbReference type="Proteomes" id="UP001623600">
    <property type="component" value="Unassembled WGS sequence"/>
</dbReference>
<gene>
    <name evidence="1" type="ORF">ACJDTP_23010</name>
</gene>
<dbReference type="RefSeq" id="WP_406762556.1">
    <property type="nucleotide sequence ID" value="NZ_JBJIAB010000042.1"/>
</dbReference>
<evidence type="ECO:0000313" key="2">
    <source>
        <dbReference type="Proteomes" id="UP001623600"/>
    </source>
</evidence>
<dbReference type="EMBL" id="JBJIAB010000042">
    <property type="protein sequence ID" value="MFL0167932.1"/>
    <property type="molecule type" value="Genomic_DNA"/>
</dbReference>
<sequence length="155" mass="17408">MDEFVKEQAGITEEDVMLDAENEMEDFDLSELSQFTTRVVSRAIGDPGIMTIINSKKNGKRITFANDVIEKLGDFNQLQIAFSKQGIVIGENIPNVGQHFPLKKSGAKWIIYSAGLVTEISEKFGLDFSERVSITFQKVEYKQIQESKLAIISIQ</sequence>
<evidence type="ECO:0000313" key="1">
    <source>
        <dbReference type="EMBL" id="MFL0167932.1"/>
    </source>
</evidence>
<organism evidence="1 2">
    <name type="scientific">Candidatus Clostridium helianthi</name>
    <dbReference type="NCBI Taxonomy" id="3381660"/>
    <lineage>
        <taxon>Bacteria</taxon>
        <taxon>Bacillati</taxon>
        <taxon>Bacillota</taxon>
        <taxon>Clostridia</taxon>
        <taxon>Eubacteriales</taxon>
        <taxon>Clostridiaceae</taxon>
        <taxon>Clostridium</taxon>
    </lineage>
</organism>
<protein>
    <submittedName>
        <fullName evidence="1">Uncharacterized protein</fullName>
    </submittedName>
</protein>
<reference evidence="1 2" key="1">
    <citation type="submission" date="2024-11" db="EMBL/GenBank/DDBJ databases">
        <authorList>
            <person name="Heng Y.C."/>
            <person name="Lim A.C.H."/>
            <person name="Lee J.K.Y."/>
            <person name="Kittelmann S."/>
        </authorList>
    </citation>
    <scope>NUCLEOTIDE SEQUENCE [LARGE SCALE GENOMIC DNA]</scope>
    <source>
        <strain evidence="1 2">WILCCON 0112</strain>
    </source>
</reference>